<evidence type="ECO:0000256" key="2">
    <source>
        <dbReference type="ARBA" id="ARBA00023015"/>
    </source>
</evidence>
<evidence type="ECO:0000256" key="5">
    <source>
        <dbReference type="PROSITE-ProRule" id="PRU01191"/>
    </source>
</evidence>
<protein>
    <submittedName>
        <fullName evidence="7">GRAS04 protein</fullName>
    </submittedName>
</protein>
<comment type="caution">
    <text evidence="5">Lacks conserved residue(s) required for the propagation of feature annotation.</text>
</comment>
<evidence type="ECO:0000313" key="9">
    <source>
        <dbReference type="Proteomes" id="UP000027138"/>
    </source>
</evidence>
<accession>A0A067L1H5</accession>
<evidence type="ECO:0000256" key="3">
    <source>
        <dbReference type="ARBA" id="ARBA00023163"/>
    </source>
</evidence>
<dbReference type="GeneID" id="105629983"/>
<keyword evidence="2" id="KW-0805">Transcription regulation</keyword>
<feature type="compositionally biased region" description="Basic and acidic residues" evidence="6">
    <location>
        <begin position="193"/>
        <end position="203"/>
    </location>
</feature>
<feature type="short sequence motif" description="VHIID" evidence="5">
    <location>
        <begin position="328"/>
        <end position="332"/>
    </location>
</feature>
<evidence type="ECO:0000313" key="8">
    <source>
        <dbReference type="EMBL" id="KDP42247.1"/>
    </source>
</evidence>
<dbReference type="PROSITE" id="PS50985">
    <property type="entry name" value="GRAS"/>
    <property type="match status" value="1"/>
</dbReference>
<dbReference type="EMBL" id="KM405257">
    <property type="protein sequence ID" value="AMR43751.1"/>
    <property type="molecule type" value="mRNA"/>
</dbReference>
<feature type="region of interest" description="Leucine repeat II (LRII)" evidence="5">
    <location>
        <begin position="378"/>
        <end position="410"/>
    </location>
</feature>
<keyword evidence="3" id="KW-0804">Transcription</keyword>
<gene>
    <name evidence="7" type="primary">GRAS04</name>
    <name evidence="8" type="ORF">JCGZ_02977</name>
</gene>
<dbReference type="Pfam" id="PF03514">
    <property type="entry name" value="GRAS"/>
    <property type="match status" value="1"/>
</dbReference>
<feature type="region of interest" description="Disordered" evidence="6">
    <location>
        <begin position="187"/>
        <end position="218"/>
    </location>
</feature>
<feature type="region of interest" description="SAW" evidence="5">
    <location>
        <begin position="517"/>
        <end position="591"/>
    </location>
</feature>
<sequence length="595" mass="68173">MTGGELGFKSFPVISNPNLESMNPSLNTPISNFPSLDLTQSPDVDKSLYSSEAGDFSQAVLKYINDILMEEDLQDKPCMLQDSLALQAAEKSLYDVLGQKNLHFDEKSAPTDIISDQVELESFPNSYSADFANLSNSAAENGRIYCRVEEEGRRKKQYSISTGESEQLEIFDNSFLHKVERNESLPCPLYDSSKNEESKKLQQNEHSQAPNSRIRRQTNKETMDLSTHLILCAQAAGNGDQKIAYEQLKLIRQNDSPFGHGNQRSAHYFANALEARLTGIKQEIGHPTNAAEVLKAYQLYVSICPFRQMSNFYTNRTIAKVVDKASSVHIIDFGISYGFQWPCFIYRLSTRPGGPPRIRITGIDFPQPGFRPAERVEETGRRLKRLADRLNVPFEYQAIAQKWESINYHDLNIGKEEIVAVCCMYRLKNLPDDTISVSKSSRDAVLELIKKINPNIFVHGVLNGSFNAPFFTTRFREAFFHFSAFFDMFEANATREDPQRLVFEREMIGKDVLNVIACEGIERFERPETYKQWQIRNLRMGFEQLQLHQDLMKRVRNIKNNYHKDFVVDEDGDWFLMGWRGRIIHAISAWKASQV</sequence>
<evidence type="ECO:0000256" key="4">
    <source>
        <dbReference type="ARBA" id="ARBA00023242"/>
    </source>
</evidence>
<proteinExistence type="evidence at transcript level"/>
<dbReference type="AlphaFoldDB" id="A0A067L1H5"/>
<evidence type="ECO:0000313" key="7">
    <source>
        <dbReference type="EMBL" id="AMR43751.1"/>
    </source>
</evidence>
<feature type="region of interest" description="VHIID" evidence="5">
    <location>
        <begin position="297"/>
        <end position="362"/>
    </location>
</feature>
<keyword evidence="9" id="KW-1185">Reference proteome</keyword>
<reference evidence="7" key="2">
    <citation type="submission" date="2014-08" db="EMBL/GenBank/DDBJ databases">
        <title>Genome-wide identification of GRAS genes in physic nut (Jatropha curcas L.).</title>
        <authorList>
            <person name="Wu Z."/>
        </authorList>
    </citation>
    <scope>NUCLEOTIDE SEQUENCE</scope>
</reference>
<organism evidence="8 9">
    <name type="scientific">Jatropha curcas</name>
    <name type="common">Barbados nut</name>
    <dbReference type="NCBI Taxonomy" id="180498"/>
    <lineage>
        <taxon>Eukaryota</taxon>
        <taxon>Viridiplantae</taxon>
        <taxon>Streptophyta</taxon>
        <taxon>Embryophyta</taxon>
        <taxon>Tracheophyta</taxon>
        <taxon>Spermatophyta</taxon>
        <taxon>Magnoliopsida</taxon>
        <taxon>eudicotyledons</taxon>
        <taxon>Gunneridae</taxon>
        <taxon>Pentapetalae</taxon>
        <taxon>rosids</taxon>
        <taxon>fabids</taxon>
        <taxon>Malpighiales</taxon>
        <taxon>Euphorbiaceae</taxon>
        <taxon>Crotonoideae</taxon>
        <taxon>Jatropheae</taxon>
        <taxon>Jatropha</taxon>
    </lineage>
</organism>
<dbReference type="OrthoDB" id="47276at2759"/>
<reference evidence="8 9" key="1">
    <citation type="journal article" date="2014" name="PLoS ONE">
        <title>Global Analysis of Gene Expression Profiles in Physic Nut (Jatropha curcas L.) Seedlings Exposed to Salt Stress.</title>
        <authorList>
            <person name="Zhang L."/>
            <person name="Zhang C."/>
            <person name="Wu P."/>
            <person name="Chen Y."/>
            <person name="Li M."/>
            <person name="Jiang H."/>
            <person name="Wu G."/>
        </authorList>
    </citation>
    <scope>NUCLEOTIDE SEQUENCE [LARGE SCALE GENOMIC DNA]</scope>
    <source>
        <strain evidence="9">cv. GZQX0401</strain>
        <tissue evidence="8">Young leaves</tissue>
    </source>
</reference>
<dbReference type="PANTHER" id="PTHR31636">
    <property type="entry name" value="OSJNBA0084A10.13 PROTEIN-RELATED"/>
    <property type="match status" value="1"/>
</dbReference>
<comment type="similarity">
    <text evidence="5">Belongs to the GRAS family.</text>
</comment>
<comment type="subcellular location">
    <subcellularLocation>
        <location evidence="1">Nucleus</location>
    </subcellularLocation>
</comment>
<evidence type="ECO:0000256" key="1">
    <source>
        <dbReference type="ARBA" id="ARBA00004123"/>
    </source>
</evidence>
<keyword evidence="4" id="KW-0539">Nucleus</keyword>
<dbReference type="Proteomes" id="UP000027138">
    <property type="component" value="Unassembled WGS sequence"/>
</dbReference>
<name>A0A067L1H5_JATCU</name>
<dbReference type="STRING" id="180498.A0A067L1H5"/>
<dbReference type="InterPro" id="IPR005202">
    <property type="entry name" value="TF_GRAS"/>
</dbReference>
<dbReference type="EMBL" id="KK914309">
    <property type="protein sequence ID" value="KDP42247.1"/>
    <property type="molecule type" value="Genomic_DNA"/>
</dbReference>
<dbReference type="GO" id="GO:0005634">
    <property type="term" value="C:nucleus"/>
    <property type="evidence" value="ECO:0007669"/>
    <property type="project" value="UniProtKB-SubCell"/>
</dbReference>
<evidence type="ECO:0000256" key="6">
    <source>
        <dbReference type="SAM" id="MobiDB-lite"/>
    </source>
</evidence>
<dbReference type="KEGG" id="jcu:105629983"/>